<dbReference type="EMBL" id="JAPQKN010000002">
    <property type="protein sequence ID" value="KAJ5168229.1"/>
    <property type="molecule type" value="Genomic_DNA"/>
</dbReference>
<proteinExistence type="predicted"/>
<reference evidence="1" key="2">
    <citation type="journal article" date="2023" name="IMA Fungus">
        <title>Comparative genomic study of the Penicillium genus elucidates a diverse pangenome and 15 lateral gene transfer events.</title>
        <authorList>
            <person name="Petersen C."/>
            <person name="Sorensen T."/>
            <person name="Nielsen M.R."/>
            <person name="Sondergaard T.E."/>
            <person name="Sorensen J.L."/>
            <person name="Fitzpatrick D.A."/>
            <person name="Frisvad J.C."/>
            <person name="Nielsen K.L."/>
        </authorList>
    </citation>
    <scope>NUCLEOTIDE SEQUENCE</scope>
    <source>
        <strain evidence="1">IBT 26290</strain>
    </source>
</reference>
<dbReference type="Proteomes" id="UP001149163">
    <property type="component" value="Unassembled WGS sequence"/>
</dbReference>
<organism evidence="1 2">
    <name type="scientific">Penicillium canariense</name>
    <dbReference type="NCBI Taxonomy" id="189055"/>
    <lineage>
        <taxon>Eukaryota</taxon>
        <taxon>Fungi</taxon>
        <taxon>Dikarya</taxon>
        <taxon>Ascomycota</taxon>
        <taxon>Pezizomycotina</taxon>
        <taxon>Eurotiomycetes</taxon>
        <taxon>Eurotiomycetidae</taxon>
        <taxon>Eurotiales</taxon>
        <taxon>Aspergillaceae</taxon>
        <taxon>Penicillium</taxon>
    </lineage>
</organism>
<keyword evidence="2" id="KW-1185">Reference proteome</keyword>
<reference evidence="1" key="1">
    <citation type="submission" date="2022-11" db="EMBL/GenBank/DDBJ databases">
        <authorList>
            <person name="Petersen C."/>
        </authorList>
    </citation>
    <scope>NUCLEOTIDE SEQUENCE</scope>
    <source>
        <strain evidence="1">IBT 26290</strain>
    </source>
</reference>
<gene>
    <name evidence="1" type="ORF">N7482_003823</name>
</gene>
<protein>
    <submittedName>
        <fullName evidence="1">Uncharacterized protein</fullName>
    </submittedName>
</protein>
<name>A0A9W9I7Q6_9EURO</name>
<comment type="caution">
    <text evidence="1">The sequence shown here is derived from an EMBL/GenBank/DDBJ whole genome shotgun (WGS) entry which is preliminary data.</text>
</comment>
<evidence type="ECO:0000313" key="2">
    <source>
        <dbReference type="Proteomes" id="UP001149163"/>
    </source>
</evidence>
<evidence type="ECO:0000313" key="1">
    <source>
        <dbReference type="EMBL" id="KAJ5168229.1"/>
    </source>
</evidence>
<dbReference type="RefSeq" id="XP_056544690.1">
    <property type="nucleotide sequence ID" value="XM_056685948.1"/>
</dbReference>
<dbReference type="GeneID" id="81425124"/>
<sequence>MWISPACGGHTQLQRLIHASNLYIPLLPYGPAAATPLPAMRELEFIGPCPAYSSAFLSQAPPPTGCDGFRQMGKSLVPRDPSEQVTQVGIGITMPDDDILFRVIPLLARAAHIFEERSSHQRTTAHVERGEGMKGSGRVHFHGCTAKDAGLQAKPGSTVWMMRISPCLAGSHPAGV</sequence>
<dbReference type="AlphaFoldDB" id="A0A9W9I7Q6"/>
<accession>A0A9W9I7Q6</accession>